<dbReference type="RefSeq" id="WP_377163292.1">
    <property type="nucleotide sequence ID" value="NZ_JBHSMQ010000001.1"/>
</dbReference>
<gene>
    <name evidence="2" type="ORF">ACFQDI_03085</name>
</gene>
<feature type="domain" description="(S)-ureidoglycine aminohydrolase cupin" evidence="1">
    <location>
        <begin position="66"/>
        <end position="139"/>
    </location>
</feature>
<organism evidence="2 3">
    <name type="scientific">Prosthecobacter fluviatilis</name>
    <dbReference type="NCBI Taxonomy" id="445931"/>
    <lineage>
        <taxon>Bacteria</taxon>
        <taxon>Pseudomonadati</taxon>
        <taxon>Verrucomicrobiota</taxon>
        <taxon>Verrucomicrobiia</taxon>
        <taxon>Verrucomicrobiales</taxon>
        <taxon>Verrucomicrobiaceae</taxon>
        <taxon>Prosthecobacter</taxon>
    </lineage>
</organism>
<dbReference type="Pfam" id="PF05899">
    <property type="entry name" value="Cupin_3"/>
    <property type="match status" value="1"/>
</dbReference>
<evidence type="ECO:0000259" key="1">
    <source>
        <dbReference type="Pfam" id="PF05899"/>
    </source>
</evidence>
<sequence>MENAFKSPLGFIDSNSASSAARRLSSDSARIQTGSILNQDLQPSPINPDWILEGNPIARATTLAIAPDQTLSCAVWECSAGKFKWVFGLDEIIQILEGEVVIEEQTPERKVHTLRVGDTALFPDGLTTHWTVTNYVRKFAIHRTIRRSFFWRLKRKMRHLLGLGAKAGLGCYGAMVHMETAVEALSFA</sequence>
<evidence type="ECO:0000313" key="2">
    <source>
        <dbReference type="EMBL" id="MFC5453831.1"/>
    </source>
</evidence>
<keyword evidence="3" id="KW-1185">Reference proteome</keyword>
<dbReference type="InterPro" id="IPR011051">
    <property type="entry name" value="RmlC_Cupin_sf"/>
</dbReference>
<dbReference type="InterPro" id="IPR014710">
    <property type="entry name" value="RmlC-like_jellyroll"/>
</dbReference>
<name>A0ABW0KM93_9BACT</name>
<dbReference type="SUPFAM" id="SSF51182">
    <property type="entry name" value="RmlC-like cupins"/>
    <property type="match status" value="1"/>
</dbReference>
<proteinExistence type="predicted"/>
<dbReference type="Proteomes" id="UP001596052">
    <property type="component" value="Unassembled WGS sequence"/>
</dbReference>
<evidence type="ECO:0000313" key="3">
    <source>
        <dbReference type="Proteomes" id="UP001596052"/>
    </source>
</evidence>
<dbReference type="InterPro" id="IPR008579">
    <property type="entry name" value="UGlyAH_Cupin_dom"/>
</dbReference>
<dbReference type="PANTHER" id="PTHR40943:SF1">
    <property type="entry name" value="CYTOPLASMIC PROTEIN"/>
    <property type="match status" value="1"/>
</dbReference>
<dbReference type="EMBL" id="JBHSMQ010000001">
    <property type="protein sequence ID" value="MFC5453831.1"/>
    <property type="molecule type" value="Genomic_DNA"/>
</dbReference>
<protein>
    <submittedName>
        <fullName evidence="2">Cupin domain-containing protein</fullName>
    </submittedName>
</protein>
<comment type="caution">
    <text evidence="2">The sequence shown here is derived from an EMBL/GenBank/DDBJ whole genome shotgun (WGS) entry which is preliminary data.</text>
</comment>
<dbReference type="Gene3D" id="2.60.120.10">
    <property type="entry name" value="Jelly Rolls"/>
    <property type="match status" value="1"/>
</dbReference>
<accession>A0ABW0KM93</accession>
<dbReference type="PANTHER" id="PTHR40943">
    <property type="entry name" value="CYTOPLASMIC PROTEIN-RELATED"/>
    <property type="match status" value="1"/>
</dbReference>
<reference evidence="3" key="1">
    <citation type="journal article" date="2019" name="Int. J. Syst. Evol. Microbiol.">
        <title>The Global Catalogue of Microorganisms (GCM) 10K type strain sequencing project: providing services to taxonomists for standard genome sequencing and annotation.</title>
        <authorList>
            <consortium name="The Broad Institute Genomics Platform"/>
            <consortium name="The Broad Institute Genome Sequencing Center for Infectious Disease"/>
            <person name="Wu L."/>
            <person name="Ma J."/>
        </authorList>
    </citation>
    <scope>NUCLEOTIDE SEQUENCE [LARGE SCALE GENOMIC DNA]</scope>
    <source>
        <strain evidence="3">CGMCC 4.1469</strain>
    </source>
</reference>
<dbReference type="CDD" id="cd02227">
    <property type="entry name" value="cupin_TM1112-like"/>
    <property type="match status" value="1"/>
</dbReference>